<reference evidence="3" key="1">
    <citation type="journal article" date="2017" name="Front. Plant Sci.">
        <title>Climate Clever Clovers: New Paradigm to Reduce the Environmental Footprint of Ruminants by Breeding Low Methanogenic Forages Utilizing Haplotype Variation.</title>
        <authorList>
            <person name="Kaur P."/>
            <person name="Appels R."/>
            <person name="Bayer P.E."/>
            <person name="Keeble-Gagnere G."/>
            <person name="Wang J."/>
            <person name="Hirakawa H."/>
            <person name="Shirasawa K."/>
            <person name="Vercoe P."/>
            <person name="Stefanova K."/>
            <person name="Durmic Z."/>
            <person name="Nichols P."/>
            <person name="Revell C."/>
            <person name="Isobe S.N."/>
            <person name="Edwards D."/>
            <person name="Erskine W."/>
        </authorList>
    </citation>
    <scope>NUCLEOTIDE SEQUENCE [LARGE SCALE GENOMIC DNA]</scope>
    <source>
        <strain evidence="3">cv. Daliak</strain>
    </source>
</reference>
<proteinExistence type="predicted"/>
<evidence type="ECO:0000313" key="3">
    <source>
        <dbReference type="Proteomes" id="UP000242715"/>
    </source>
</evidence>
<accession>A0A2Z6NLA6</accession>
<gene>
    <name evidence="2" type="ORF">TSUD_246440</name>
</gene>
<dbReference type="Proteomes" id="UP000242715">
    <property type="component" value="Unassembled WGS sequence"/>
</dbReference>
<sequence>MQEWIRYPPKETTNCWGKNPTENTKANTSEGEQNEPPQLPQNAPRELTTLLSQQKRKIQPPNNTSGCL</sequence>
<feature type="region of interest" description="Disordered" evidence="1">
    <location>
        <begin position="1"/>
        <end position="68"/>
    </location>
</feature>
<protein>
    <submittedName>
        <fullName evidence="2">Uncharacterized protein</fullName>
    </submittedName>
</protein>
<evidence type="ECO:0000313" key="2">
    <source>
        <dbReference type="EMBL" id="GAU44751.1"/>
    </source>
</evidence>
<keyword evidence="3" id="KW-1185">Reference proteome</keyword>
<dbReference type="EMBL" id="DF974069">
    <property type="protein sequence ID" value="GAU44751.1"/>
    <property type="molecule type" value="Genomic_DNA"/>
</dbReference>
<feature type="compositionally biased region" description="Polar residues" evidence="1">
    <location>
        <begin position="11"/>
        <end position="31"/>
    </location>
</feature>
<dbReference type="AlphaFoldDB" id="A0A2Z6NLA6"/>
<organism evidence="2 3">
    <name type="scientific">Trifolium subterraneum</name>
    <name type="common">Subterranean clover</name>
    <dbReference type="NCBI Taxonomy" id="3900"/>
    <lineage>
        <taxon>Eukaryota</taxon>
        <taxon>Viridiplantae</taxon>
        <taxon>Streptophyta</taxon>
        <taxon>Embryophyta</taxon>
        <taxon>Tracheophyta</taxon>
        <taxon>Spermatophyta</taxon>
        <taxon>Magnoliopsida</taxon>
        <taxon>eudicotyledons</taxon>
        <taxon>Gunneridae</taxon>
        <taxon>Pentapetalae</taxon>
        <taxon>rosids</taxon>
        <taxon>fabids</taxon>
        <taxon>Fabales</taxon>
        <taxon>Fabaceae</taxon>
        <taxon>Papilionoideae</taxon>
        <taxon>50 kb inversion clade</taxon>
        <taxon>NPAAA clade</taxon>
        <taxon>Hologalegina</taxon>
        <taxon>IRL clade</taxon>
        <taxon>Trifolieae</taxon>
        <taxon>Trifolium</taxon>
    </lineage>
</organism>
<name>A0A2Z6NLA6_TRISU</name>
<evidence type="ECO:0000256" key="1">
    <source>
        <dbReference type="SAM" id="MobiDB-lite"/>
    </source>
</evidence>